<evidence type="ECO:0000313" key="2">
    <source>
        <dbReference type="EMBL" id="PKI76606.1"/>
    </source>
</evidence>
<organism evidence="2 3">
    <name type="scientific">Punica granatum</name>
    <name type="common">Pomegranate</name>
    <dbReference type="NCBI Taxonomy" id="22663"/>
    <lineage>
        <taxon>Eukaryota</taxon>
        <taxon>Viridiplantae</taxon>
        <taxon>Streptophyta</taxon>
        <taxon>Embryophyta</taxon>
        <taxon>Tracheophyta</taxon>
        <taxon>Spermatophyta</taxon>
        <taxon>Magnoliopsida</taxon>
        <taxon>eudicotyledons</taxon>
        <taxon>Gunneridae</taxon>
        <taxon>Pentapetalae</taxon>
        <taxon>rosids</taxon>
        <taxon>malvids</taxon>
        <taxon>Myrtales</taxon>
        <taxon>Lythraceae</taxon>
        <taxon>Punica</taxon>
    </lineage>
</organism>
<dbReference type="Proteomes" id="UP000233551">
    <property type="component" value="Unassembled WGS sequence"/>
</dbReference>
<comment type="caution">
    <text evidence="2">The sequence shown here is derived from an EMBL/GenBank/DDBJ whole genome shotgun (WGS) entry which is preliminary data.</text>
</comment>
<feature type="compositionally biased region" description="Pro residues" evidence="1">
    <location>
        <begin position="64"/>
        <end position="75"/>
    </location>
</feature>
<proteinExistence type="predicted"/>
<dbReference type="EMBL" id="PGOL01000111">
    <property type="protein sequence ID" value="PKI76606.1"/>
    <property type="molecule type" value="Genomic_DNA"/>
</dbReference>
<keyword evidence="3" id="KW-1185">Reference proteome</keyword>
<evidence type="ECO:0000313" key="3">
    <source>
        <dbReference type="Proteomes" id="UP000233551"/>
    </source>
</evidence>
<feature type="region of interest" description="Disordered" evidence="1">
    <location>
        <begin position="1"/>
        <end position="23"/>
    </location>
</feature>
<evidence type="ECO:0000256" key="1">
    <source>
        <dbReference type="SAM" id="MobiDB-lite"/>
    </source>
</evidence>
<name>A0A2I0L904_PUNGR</name>
<feature type="compositionally biased region" description="Basic and acidic residues" evidence="1">
    <location>
        <begin position="50"/>
        <end position="62"/>
    </location>
</feature>
<gene>
    <name evidence="2" type="ORF">CRG98_002915</name>
</gene>
<sequence>MLSYFAKSKKRTQSRPIGVGMYEGRTRKEEPFRASLPFDEVDEISNAFDDLTRKERRPEEFPRSGPPLPLFLPTC</sequence>
<dbReference type="AlphaFoldDB" id="A0A2I0L904"/>
<feature type="region of interest" description="Disordered" evidence="1">
    <location>
        <begin position="50"/>
        <end position="75"/>
    </location>
</feature>
<protein>
    <submittedName>
        <fullName evidence="2">Uncharacterized protein</fullName>
    </submittedName>
</protein>
<accession>A0A2I0L904</accession>
<reference evidence="2 3" key="1">
    <citation type="submission" date="2017-11" db="EMBL/GenBank/DDBJ databases">
        <title>De-novo sequencing of pomegranate (Punica granatum L.) genome.</title>
        <authorList>
            <person name="Akparov Z."/>
            <person name="Amiraslanov A."/>
            <person name="Hajiyeva S."/>
            <person name="Abbasov M."/>
            <person name="Kaur K."/>
            <person name="Hamwieh A."/>
            <person name="Solovyev V."/>
            <person name="Salamov A."/>
            <person name="Braich B."/>
            <person name="Kosarev P."/>
            <person name="Mahmoud A."/>
            <person name="Hajiyev E."/>
            <person name="Babayeva S."/>
            <person name="Izzatullayeva V."/>
            <person name="Mammadov A."/>
            <person name="Mammadov A."/>
            <person name="Sharifova S."/>
            <person name="Ojaghi J."/>
            <person name="Eynullazada K."/>
            <person name="Bayramov B."/>
            <person name="Abdulazimova A."/>
            <person name="Shahmuradov I."/>
        </authorList>
    </citation>
    <scope>NUCLEOTIDE SEQUENCE [LARGE SCALE GENOMIC DNA]</scope>
    <source>
        <strain evidence="3">cv. AG2017</strain>
        <tissue evidence="2">Leaf</tissue>
    </source>
</reference>